<sequence length="1143" mass="128380">MKSSSSSLFADDLPEPRVQQFRMRRLQVHNWGTFNGLTDVPIAAKGFLFVGRSGSGKSTLLDAMSALLTPPNLVDFNAAAREAERTGRDRNLVSYVRGAWADQQDSASGEIATQYLRKGSTWTALVLEYRNGEGRVISLIRLFWIAGSGAAAADVRKHYMVAERSFDIASELVGFDLDLRKLKARLGDDIAHFDNFSGYAERLRHQLGIANEMALRLLHKTQSAKNLGDLNVFLRGFMLEAPKTFDASERLVGDFAELDGAHLAVVTARRQVETLLPARAHYEDLQSVQRQRGRLQELKLGLDPYREQRRLALLDARLHALDVNDQGLAGEEGQRRAAVDNHQQRLSDLEAQRRSQGGERIDALEREQLQVQGELARRSDKRAKAEQACRQLEQTLADNAHGFAEQSAQARAALEDGQRLAAEQDEAIGERIAGKREDSQRFAQVRAEIEALTRNPSNIAAPMQALRARLSEETGIPEAALPFVGELIQVREEDAAWRGAIERVLHGFAQSLLVDERHYAELAEWVNRTHLGSRLVYYRVRNNEQAFSGREPGSASLLHKLQLREHPFAGWLRRELGKRFDYDCLESAKALRTAERAITREGQVKHPGERYEKDDRHAVGDRRRWLLGFDNRDKLALYEREAIELAQRIAACDADVAELRARRERDASRRLAQHTLANLAWEEIDVAAQLQRRDDIASALRQLREGDANLRALGEAIERTRGDLEQAKRTFDGVREERIALGVERTRLEKQRLHCADADARVVTPLQREGLEERLANLGALSLDNLEAHFRQIGNAIAEQTSASDSEHNRLEQLLLGCFRRYSQQWPEDSGDFIISLAGAEDFLARLQRLERDGLPQHEARFFELLQSQSKNNLLALQRHTAEARKSIAQRLDEVNASLEQVPFNHGTLLTIELSDRRLPEVIDFHQRLRDVLGHHQTDQRDVAEQQFAVLRELVRKLGSADGEDKRWRELVLDVRLHVEFVGVELDAATRQQVEIYRSGAGKSGGQRQKLATTCLAAALRYQLGGEDGELPRYAAVVLDEAFDKADNEFTALAMNIFENFGFQMVVATPLKSVMTLEPFIGGACFVEISGRHDSGVLLIEYDEQARRLKLPERSRSAAADGAARATEPSADAVGGASVDGLH</sequence>
<dbReference type="CDD" id="cd00267">
    <property type="entry name" value="ABC_ATPase"/>
    <property type="match status" value="1"/>
</dbReference>
<organism evidence="3 4">
    <name type="scientific">Xanthomonas oryzae pv. oryzae (strain PXO99A)</name>
    <dbReference type="NCBI Taxonomy" id="360094"/>
    <lineage>
        <taxon>Bacteria</taxon>
        <taxon>Pseudomonadati</taxon>
        <taxon>Pseudomonadota</taxon>
        <taxon>Gammaproteobacteria</taxon>
        <taxon>Lysobacterales</taxon>
        <taxon>Lysobacteraceae</taxon>
        <taxon>Xanthomonas</taxon>
    </lineage>
</organism>
<protein>
    <submittedName>
        <fullName evidence="3">Putative ATP-binding protein</fullName>
    </submittedName>
</protein>
<evidence type="ECO:0000256" key="1">
    <source>
        <dbReference type="SAM" id="Coils"/>
    </source>
</evidence>
<proteinExistence type="predicted"/>
<evidence type="ECO:0000313" key="3">
    <source>
        <dbReference type="EMBL" id="ACD61609.1"/>
    </source>
</evidence>
<dbReference type="InterPro" id="IPR027417">
    <property type="entry name" value="P-loop_NTPase"/>
</dbReference>
<name>A0A0K0GRH0_XANOP</name>
<gene>
    <name evidence="3" type="ordered locus">PXO_03539</name>
</gene>
<evidence type="ECO:0000256" key="2">
    <source>
        <dbReference type="SAM" id="MobiDB-lite"/>
    </source>
</evidence>
<evidence type="ECO:0000313" key="4">
    <source>
        <dbReference type="Proteomes" id="UP000001740"/>
    </source>
</evidence>
<dbReference type="AlphaFoldDB" id="A0A0K0GRH0"/>
<feature type="coiled-coil region" evidence="1">
    <location>
        <begin position="710"/>
        <end position="737"/>
    </location>
</feature>
<reference evidence="3 4" key="1">
    <citation type="journal article" date="2008" name="BMC Genomics">
        <title>Genome sequence and rapid evolution of the rice pathogen Xanthomonas oryzae pv. oryzae PXO99A.</title>
        <authorList>
            <person name="Salzberg S.L."/>
            <person name="Sommer D.D."/>
            <person name="Schatz M.C."/>
            <person name="Phillippy A.M."/>
            <person name="Rabinowicz P.D."/>
            <person name="Tsuge S."/>
            <person name="Furutani A."/>
            <person name="Ochiai H."/>
            <person name="Delcher A.L."/>
            <person name="Kelley D."/>
            <person name="Madupu R."/>
            <person name="Puiu D."/>
            <person name="Radune D."/>
            <person name="Shumway M."/>
            <person name="Trapnell C."/>
            <person name="Aparna G."/>
            <person name="Jha G."/>
            <person name="Pandey A."/>
            <person name="Patil P.B."/>
            <person name="Ishihara H."/>
            <person name="Meyer D.F."/>
            <person name="Szurek B."/>
            <person name="Verdier V."/>
            <person name="Koebnik R."/>
            <person name="Dow J.M."/>
            <person name="Ryan R.P."/>
            <person name="Hirata H."/>
            <person name="Tsuyumu S."/>
            <person name="Won Lee S."/>
            <person name="Seo Y.S."/>
            <person name="Sriariyanum M."/>
            <person name="Ronald P.C."/>
            <person name="Sonti R.V."/>
            <person name="Van Sluys M.A."/>
            <person name="Leach J.E."/>
            <person name="White F.F."/>
            <person name="Bogdanove A.J."/>
        </authorList>
    </citation>
    <scope>NUCLEOTIDE SEQUENCE [LARGE SCALE GENOMIC DNA]</scope>
    <source>
        <strain evidence="3 4">PXO99A</strain>
    </source>
</reference>
<dbReference type="Proteomes" id="UP000001740">
    <property type="component" value="Chromosome"/>
</dbReference>
<keyword evidence="3" id="KW-0547">Nucleotide-binding</keyword>
<keyword evidence="3" id="KW-0067">ATP-binding</keyword>
<dbReference type="Gene3D" id="3.40.1140.10">
    <property type="match status" value="1"/>
</dbReference>
<dbReference type="GO" id="GO:0000731">
    <property type="term" value="P:DNA synthesis involved in DNA repair"/>
    <property type="evidence" value="ECO:0007669"/>
    <property type="project" value="TreeGrafter"/>
</dbReference>
<dbReference type="KEGG" id="xop:PXO_03539"/>
<feature type="compositionally biased region" description="Basic and acidic residues" evidence="2">
    <location>
        <begin position="332"/>
        <end position="359"/>
    </location>
</feature>
<dbReference type="PANTHER" id="PTHR32182:SF0">
    <property type="entry name" value="DNA REPLICATION AND REPAIR PROTEIN RECF"/>
    <property type="match status" value="1"/>
</dbReference>
<dbReference type="EMBL" id="CP000967">
    <property type="protein sequence ID" value="ACD61609.1"/>
    <property type="molecule type" value="Genomic_DNA"/>
</dbReference>
<dbReference type="GO" id="GO:0005524">
    <property type="term" value="F:ATP binding"/>
    <property type="evidence" value="ECO:0007669"/>
    <property type="project" value="UniProtKB-KW"/>
</dbReference>
<dbReference type="RefSeq" id="WP_012446454.1">
    <property type="nucleotide sequence ID" value="NC_010717.2"/>
</dbReference>
<dbReference type="HOGENOM" id="CLU_009013_0_0_6"/>
<dbReference type="Pfam" id="PF13555">
    <property type="entry name" value="AAA_29"/>
    <property type="match status" value="1"/>
</dbReference>
<feature type="region of interest" description="Disordered" evidence="2">
    <location>
        <begin position="1118"/>
        <end position="1143"/>
    </location>
</feature>
<feature type="region of interest" description="Disordered" evidence="2">
    <location>
        <begin position="329"/>
        <end position="359"/>
    </location>
</feature>
<dbReference type="Pfam" id="PF13558">
    <property type="entry name" value="SbcC_Walker_B"/>
    <property type="match status" value="1"/>
</dbReference>
<accession>A0A0K0GRH0</accession>
<dbReference type="PANTHER" id="PTHR32182">
    <property type="entry name" value="DNA REPLICATION AND REPAIR PROTEIN RECF"/>
    <property type="match status" value="1"/>
</dbReference>
<dbReference type="eggNOG" id="COG4913">
    <property type="taxonomic scope" value="Bacteria"/>
</dbReference>
<dbReference type="GO" id="GO:0006302">
    <property type="term" value="P:double-strand break repair"/>
    <property type="evidence" value="ECO:0007669"/>
    <property type="project" value="TreeGrafter"/>
</dbReference>
<dbReference type="SUPFAM" id="SSF52540">
    <property type="entry name" value="P-loop containing nucleoside triphosphate hydrolases"/>
    <property type="match status" value="2"/>
</dbReference>
<keyword evidence="1" id="KW-0175">Coiled coil</keyword>